<dbReference type="FunFam" id="1.10.555.10:FF:000011">
    <property type="entry name" value="Rho GTPase-activating protein 39"/>
    <property type="match status" value="1"/>
</dbReference>
<dbReference type="Pfam" id="PF00784">
    <property type="entry name" value="MyTH4"/>
    <property type="match status" value="1"/>
</dbReference>
<dbReference type="Gene3D" id="1.25.40.530">
    <property type="entry name" value="MyTH4 domain"/>
    <property type="match status" value="1"/>
</dbReference>
<dbReference type="Pfam" id="PF00620">
    <property type="entry name" value="RhoGAP"/>
    <property type="match status" value="1"/>
</dbReference>
<sequence length="373" mass="43168">MKEETIHDSLNKPMLPFVDKSLKKESCNLFRLLQIYMGDRKCKPDMTCNGVALDICTIGWNKPVLRDELYLDLCKQTTENPKKESLRRGWELLAICLYFFPPSPKLQPHLEGYIRRHRDPSLHFSEIGKWPIHVQVSHYATVSAKRLSRIGIGGRRPARKPSYEEIEQARLQIFRPSMFGNTLEEIMSVQRERFPHRKLPWIQTTLSEEVLRLQGASTEGIFRVPADVDEVNSLKCKLDQWELGAVSDAHVPASLIKLWYRELYEPLIPDHLYEECVRHCTDPDICVSIVHRLPELNKLVLCYLIRFLQIFSQPEVVTSTKMDAGNLSMVMAPNCLRCTATDPRVIFENTRKEMAFLRTLIQNLDTGFMEGVV</sequence>
<evidence type="ECO:0000313" key="4">
    <source>
        <dbReference type="Proteomes" id="UP001187531"/>
    </source>
</evidence>
<dbReference type="InterPro" id="IPR000198">
    <property type="entry name" value="RhoGAP_dom"/>
</dbReference>
<dbReference type="InterPro" id="IPR008936">
    <property type="entry name" value="Rho_GTPase_activation_prot"/>
</dbReference>
<dbReference type="SMART" id="SM00324">
    <property type="entry name" value="RhoGAP"/>
    <property type="match status" value="1"/>
</dbReference>
<dbReference type="GO" id="GO:0005737">
    <property type="term" value="C:cytoplasm"/>
    <property type="evidence" value="ECO:0007669"/>
    <property type="project" value="TreeGrafter"/>
</dbReference>
<dbReference type="Gene3D" id="1.10.555.10">
    <property type="entry name" value="Rho GTPase activation protein"/>
    <property type="match status" value="1"/>
</dbReference>
<dbReference type="PROSITE" id="PS51016">
    <property type="entry name" value="MYTH4"/>
    <property type="match status" value="1"/>
</dbReference>
<dbReference type="PANTHER" id="PTHR45876:SF8">
    <property type="entry name" value="FI04035P"/>
    <property type="match status" value="1"/>
</dbReference>
<dbReference type="EMBL" id="JAVRJZ010000003">
    <property type="protein sequence ID" value="KAK2724178.1"/>
    <property type="molecule type" value="Genomic_DNA"/>
</dbReference>
<dbReference type="PROSITE" id="PS50238">
    <property type="entry name" value="RHOGAP"/>
    <property type="match status" value="1"/>
</dbReference>
<protein>
    <recommendedName>
        <fullName evidence="5">Rho GTPase-activating protein 39</fullName>
    </recommendedName>
</protein>
<dbReference type="SUPFAM" id="SSF48350">
    <property type="entry name" value="GTPase activation domain, GAP"/>
    <property type="match status" value="1"/>
</dbReference>
<dbReference type="Proteomes" id="UP001187531">
    <property type="component" value="Unassembled WGS sequence"/>
</dbReference>
<accession>A0AA88I7W4</accession>
<dbReference type="PANTHER" id="PTHR45876">
    <property type="entry name" value="FI04035P"/>
    <property type="match status" value="1"/>
</dbReference>
<comment type="caution">
    <text evidence="3">The sequence shown here is derived from an EMBL/GenBank/DDBJ whole genome shotgun (WGS) entry which is preliminary data.</text>
</comment>
<gene>
    <name evidence="3" type="ORF">QYM36_000887</name>
</gene>
<dbReference type="GO" id="GO:0005856">
    <property type="term" value="C:cytoskeleton"/>
    <property type="evidence" value="ECO:0007669"/>
    <property type="project" value="InterPro"/>
</dbReference>
<evidence type="ECO:0000313" key="3">
    <source>
        <dbReference type="EMBL" id="KAK2724178.1"/>
    </source>
</evidence>
<dbReference type="InterPro" id="IPR038185">
    <property type="entry name" value="MyTH4_dom_sf"/>
</dbReference>
<feature type="domain" description="Rho-GAP" evidence="1">
    <location>
        <begin position="181"/>
        <end position="368"/>
    </location>
</feature>
<evidence type="ECO:0000259" key="1">
    <source>
        <dbReference type="PROSITE" id="PS50238"/>
    </source>
</evidence>
<keyword evidence="4" id="KW-1185">Reference proteome</keyword>
<evidence type="ECO:0008006" key="5">
    <source>
        <dbReference type="Google" id="ProtNLM"/>
    </source>
</evidence>
<feature type="domain" description="MyTH4" evidence="2">
    <location>
        <begin position="5"/>
        <end position="170"/>
    </location>
</feature>
<dbReference type="SMART" id="SM00139">
    <property type="entry name" value="MyTH4"/>
    <property type="match status" value="1"/>
</dbReference>
<reference evidence="3" key="1">
    <citation type="submission" date="2023-07" db="EMBL/GenBank/DDBJ databases">
        <title>Chromosome-level genome assembly of Artemia franciscana.</title>
        <authorList>
            <person name="Jo E."/>
        </authorList>
    </citation>
    <scope>NUCLEOTIDE SEQUENCE</scope>
    <source>
        <tissue evidence="3">Whole body</tissue>
    </source>
</reference>
<organism evidence="3 4">
    <name type="scientific">Artemia franciscana</name>
    <name type="common">Brine shrimp</name>
    <name type="synonym">Artemia sanfranciscana</name>
    <dbReference type="NCBI Taxonomy" id="6661"/>
    <lineage>
        <taxon>Eukaryota</taxon>
        <taxon>Metazoa</taxon>
        <taxon>Ecdysozoa</taxon>
        <taxon>Arthropoda</taxon>
        <taxon>Crustacea</taxon>
        <taxon>Branchiopoda</taxon>
        <taxon>Anostraca</taxon>
        <taxon>Artemiidae</taxon>
        <taxon>Artemia</taxon>
    </lineage>
</organism>
<dbReference type="GO" id="GO:0007165">
    <property type="term" value="P:signal transduction"/>
    <property type="evidence" value="ECO:0007669"/>
    <property type="project" value="InterPro"/>
</dbReference>
<proteinExistence type="predicted"/>
<evidence type="ECO:0000259" key="2">
    <source>
        <dbReference type="PROSITE" id="PS51016"/>
    </source>
</evidence>
<name>A0AA88I7W4_ARTSF</name>
<dbReference type="GO" id="GO:0005096">
    <property type="term" value="F:GTPase activator activity"/>
    <property type="evidence" value="ECO:0007669"/>
    <property type="project" value="TreeGrafter"/>
</dbReference>
<dbReference type="InterPro" id="IPR000857">
    <property type="entry name" value="MyTH4_dom"/>
</dbReference>
<dbReference type="AlphaFoldDB" id="A0AA88I7W4"/>